<comment type="similarity">
    <text evidence="1">Belongs to the eukaryotic ribosomal protein eL24 family.</text>
</comment>
<dbReference type="Proteomes" id="UP000053815">
    <property type="component" value="Unassembled WGS sequence"/>
</dbReference>
<accession>A0A0C9MCE6</accession>
<protein>
    <submittedName>
        <fullName evidence="6">60S ribosomal protein L24</fullName>
    </submittedName>
</protein>
<dbReference type="AlphaFoldDB" id="A0A0C9MCE6"/>
<keyword evidence="3" id="KW-0687">Ribonucleoprotein</keyword>
<keyword evidence="2 6" id="KW-0689">Ribosomal protein</keyword>
<proteinExistence type="inferred from homology"/>
<dbReference type="GO" id="GO:0002181">
    <property type="term" value="P:cytoplasmic translation"/>
    <property type="evidence" value="ECO:0007669"/>
    <property type="project" value="TreeGrafter"/>
</dbReference>
<feature type="region of interest" description="Disordered" evidence="4">
    <location>
        <begin position="158"/>
        <end position="216"/>
    </location>
</feature>
<dbReference type="GO" id="GO:0022625">
    <property type="term" value="C:cytosolic large ribosomal subunit"/>
    <property type="evidence" value="ECO:0007669"/>
    <property type="project" value="TreeGrafter"/>
</dbReference>
<dbReference type="SUPFAM" id="SSF57716">
    <property type="entry name" value="Glucocorticoid receptor-like (DNA-binding domain)"/>
    <property type="match status" value="1"/>
</dbReference>
<sequence length="216" mass="24168">MIVKFHADSNVSTQMLQTQCLIVRSYKLRTFSRPTVSIVDEIRVAGDQGSTTALEPDIIIEYPRRSSLILSHHLLGLRFVPSLVTRFTLPRTFRFINGKAASYFLQRLNPRKIRWTVIYRRLNKKGMTEEVQKKRSRRTVKHERAVVGASWDAIRAKRNQKPDARAAARQAAISKSKDAKKAAAAAKKAANPAGSQAKVSKQQAKGFAPKAAATSR</sequence>
<dbReference type="PANTHER" id="PTHR10792">
    <property type="entry name" value="60S RIBOSOMAL PROTEIN L24"/>
    <property type="match status" value="1"/>
</dbReference>
<evidence type="ECO:0000313" key="6">
    <source>
        <dbReference type="EMBL" id="GAN00617.1"/>
    </source>
</evidence>
<dbReference type="STRING" id="91626.A0A0C9MCE6"/>
<dbReference type="EMBL" id="DF836290">
    <property type="protein sequence ID" value="GAN00617.1"/>
    <property type="molecule type" value="Genomic_DNA"/>
</dbReference>
<dbReference type="OrthoDB" id="1727108at2759"/>
<dbReference type="InterPro" id="IPR000988">
    <property type="entry name" value="Ribosomal_eL24-rel_N"/>
</dbReference>
<feature type="compositionally biased region" description="Low complexity" evidence="4">
    <location>
        <begin position="182"/>
        <end position="197"/>
    </location>
</feature>
<dbReference type="Gene3D" id="6.10.250.1270">
    <property type="match status" value="1"/>
</dbReference>
<evidence type="ECO:0000256" key="3">
    <source>
        <dbReference type="ARBA" id="ARBA00023274"/>
    </source>
</evidence>
<feature type="domain" description="Large ribosomal subunit protein eL24-related N-terminal" evidence="5">
    <location>
        <begin position="91"/>
        <end position="130"/>
    </location>
</feature>
<organism evidence="6">
    <name type="scientific">Mucor ambiguus</name>
    <dbReference type="NCBI Taxonomy" id="91626"/>
    <lineage>
        <taxon>Eukaryota</taxon>
        <taxon>Fungi</taxon>
        <taxon>Fungi incertae sedis</taxon>
        <taxon>Mucoromycota</taxon>
        <taxon>Mucoromycotina</taxon>
        <taxon>Mucoromycetes</taxon>
        <taxon>Mucorales</taxon>
        <taxon>Mucorineae</taxon>
        <taxon>Mucoraceae</taxon>
        <taxon>Mucor</taxon>
    </lineage>
</organism>
<evidence type="ECO:0000259" key="5">
    <source>
        <dbReference type="Pfam" id="PF01246"/>
    </source>
</evidence>
<evidence type="ECO:0000313" key="7">
    <source>
        <dbReference type="Proteomes" id="UP000053815"/>
    </source>
</evidence>
<dbReference type="InterPro" id="IPR038630">
    <property type="entry name" value="L24e/L24_sf"/>
</dbReference>
<reference evidence="6" key="1">
    <citation type="submission" date="2014-09" db="EMBL/GenBank/DDBJ databases">
        <title>Draft genome sequence of an oleaginous Mucoromycotina fungus Mucor ambiguus NBRC6742.</title>
        <authorList>
            <person name="Takeda I."/>
            <person name="Yamane N."/>
            <person name="Morita T."/>
            <person name="Tamano K."/>
            <person name="Machida M."/>
            <person name="Baker S."/>
            <person name="Koike H."/>
        </authorList>
    </citation>
    <scope>NUCLEOTIDE SEQUENCE</scope>
    <source>
        <strain evidence="6">NBRC 6742</strain>
    </source>
</reference>
<dbReference type="InterPro" id="IPR056366">
    <property type="entry name" value="Ribosomal_eL24"/>
</dbReference>
<dbReference type="GO" id="GO:0003735">
    <property type="term" value="F:structural constituent of ribosome"/>
    <property type="evidence" value="ECO:0007669"/>
    <property type="project" value="InterPro"/>
</dbReference>
<evidence type="ECO:0000256" key="2">
    <source>
        <dbReference type="ARBA" id="ARBA00022980"/>
    </source>
</evidence>
<dbReference type="Gene3D" id="2.30.170.20">
    <property type="entry name" value="Ribosomal protein L24e"/>
    <property type="match status" value="1"/>
</dbReference>
<evidence type="ECO:0000256" key="1">
    <source>
        <dbReference type="ARBA" id="ARBA00005647"/>
    </source>
</evidence>
<dbReference type="GO" id="GO:0003729">
    <property type="term" value="F:mRNA binding"/>
    <property type="evidence" value="ECO:0007669"/>
    <property type="project" value="TreeGrafter"/>
</dbReference>
<keyword evidence="7" id="KW-1185">Reference proteome</keyword>
<gene>
    <name evidence="6" type="ORF">MAM1_0001d00039</name>
</gene>
<dbReference type="Pfam" id="PF01246">
    <property type="entry name" value="Ribosomal_L24e"/>
    <property type="match status" value="1"/>
</dbReference>
<name>A0A0C9MCE6_9FUNG</name>
<dbReference type="PANTHER" id="PTHR10792:SF1">
    <property type="entry name" value="RIBOSOMAL PROTEIN L24"/>
    <property type="match status" value="1"/>
</dbReference>
<evidence type="ECO:0000256" key="4">
    <source>
        <dbReference type="SAM" id="MobiDB-lite"/>
    </source>
</evidence>